<organism evidence="10 11">
    <name type="scientific">Amygdalobacter nucleatus</name>
    <dbReference type="NCBI Taxonomy" id="3029274"/>
    <lineage>
        <taxon>Bacteria</taxon>
        <taxon>Bacillati</taxon>
        <taxon>Bacillota</taxon>
        <taxon>Clostridia</taxon>
        <taxon>Eubacteriales</taxon>
        <taxon>Oscillospiraceae</taxon>
        <taxon>Amygdalobacter</taxon>
    </lineage>
</organism>
<feature type="domain" description="Cytidylate kinase" evidence="9">
    <location>
        <begin position="10"/>
        <end position="223"/>
    </location>
</feature>
<comment type="subcellular location">
    <subcellularLocation>
        <location evidence="8">Cytoplasm</location>
    </subcellularLocation>
</comment>
<comment type="catalytic activity">
    <reaction evidence="6 8">
        <text>dCMP + ATP = dCDP + ADP</text>
        <dbReference type="Rhea" id="RHEA:25094"/>
        <dbReference type="ChEBI" id="CHEBI:30616"/>
        <dbReference type="ChEBI" id="CHEBI:57566"/>
        <dbReference type="ChEBI" id="CHEBI:58593"/>
        <dbReference type="ChEBI" id="CHEBI:456216"/>
        <dbReference type="EC" id="2.7.4.25"/>
    </reaction>
</comment>
<comment type="caution">
    <text evidence="10">The sequence shown here is derived from an EMBL/GenBank/DDBJ whole genome shotgun (WGS) entry which is preliminary data.</text>
</comment>
<dbReference type="STRING" id="1497955.HMPREF1872_00091"/>
<evidence type="ECO:0000256" key="4">
    <source>
        <dbReference type="ARBA" id="ARBA00022777"/>
    </source>
</evidence>
<dbReference type="GO" id="GO:0036430">
    <property type="term" value="F:CMP kinase activity"/>
    <property type="evidence" value="ECO:0007669"/>
    <property type="project" value="RHEA"/>
</dbReference>
<protein>
    <recommendedName>
        <fullName evidence="8">Cytidylate kinase</fullName>
        <shortName evidence="8">CK</shortName>
        <ecNumber evidence="8">2.7.4.25</ecNumber>
    </recommendedName>
    <alternativeName>
        <fullName evidence="8">Cytidine monophosphate kinase</fullName>
        <shortName evidence="8">CMP kinase</shortName>
    </alternativeName>
</protein>
<dbReference type="GO" id="GO:0006220">
    <property type="term" value="P:pyrimidine nucleotide metabolic process"/>
    <property type="evidence" value="ECO:0007669"/>
    <property type="project" value="UniProtKB-UniRule"/>
</dbReference>
<dbReference type="CDD" id="cd02020">
    <property type="entry name" value="CMPK"/>
    <property type="match status" value="1"/>
</dbReference>
<accession>A0A133YGW0</accession>
<proteinExistence type="inferred from homology"/>
<dbReference type="PATRIC" id="fig|1497955.3.peg.91"/>
<keyword evidence="3 8" id="KW-0547">Nucleotide-binding</keyword>
<keyword evidence="11" id="KW-1185">Reference proteome</keyword>
<evidence type="ECO:0000256" key="6">
    <source>
        <dbReference type="ARBA" id="ARBA00047615"/>
    </source>
</evidence>
<evidence type="ECO:0000256" key="3">
    <source>
        <dbReference type="ARBA" id="ARBA00022741"/>
    </source>
</evidence>
<dbReference type="NCBIfam" id="TIGR00017">
    <property type="entry name" value="cmk"/>
    <property type="match status" value="1"/>
</dbReference>
<dbReference type="AlphaFoldDB" id="A0A133YGW0"/>
<dbReference type="Gene3D" id="3.40.50.300">
    <property type="entry name" value="P-loop containing nucleotide triphosphate hydrolases"/>
    <property type="match status" value="1"/>
</dbReference>
<evidence type="ECO:0000259" key="9">
    <source>
        <dbReference type="Pfam" id="PF02224"/>
    </source>
</evidence>
<evidence type="ECO:0000256" key="8">
    <source>
        <dbReference type="HAMAP-Rule" id="MF_00238"/>
    </source>
</evidence>
<dbReference type="Proteomes" id="UP000070080">
    <property type="component" value="Unassembled WGS sequence"/>
</dbReference>
<reference evidence="11" key="1">
    <citation type="submission" date="2016-01" db="EMBL/GenBank/DDBJ databases">
        <authorList>
            <person name="Mitreva M."/>
            <person name="Pepin K.H."/>
            <person name="Mihindukulasuriya K.A."/>
            <person name="Fulton R."/>
            <person name="Fronick C."/>
            <person name="O'Laughlin M."/>
            <person name="Miner T."/>
            <person name="Herter B."/>
            <person name="Rosa B.A."/>
            <person name="Cordes M."/>
            <person name="Tomlinson C."/>
            <person name="Wollam A."/>
            <person name="Palsikar V.B."/>
            <person name="Mardis E.R."/>
            <person name="Wilson R.K."/>
        </authorList>
    </citation>
    <scope>NUCLEOTIDE SEQUENCE [LARGE SCALE GENOMIC DNA]</scope>
    <source>
        <strain evidence="11">KA00274</strain>
    </source>
</reference>
<dbReference type="EC" id="2.7.4.25" evidence="8"/>
<evidence type="ECO:0000313" key="10">
    <source>
        <dbReference type="EMBL" id="KXB42420.1"/>
    </source>
</evidence>
<dbReference type="Pfam" id="PF02224">
    <property type="entry name" value="Cytidylate_kin"/>
    <property type="match status" value="1"/>
</dbReference>
<comment type="similarity">
    <text evidence="1 8">Belongs to the cytidylate kinase family. Type 1 subfamily.</text>
</comment>
<dbReference type="GO" id="GO:0036431">
    <property type="term" value="F:dCMP kinase activity"/>
    <property type="evidence" value="ECO:0007669"/>
    <property type="project" value="InterPro"/>
</dbReference>
<keyword evidence="5 8" id="KW-0067">ATP-binding</keyword>
<dbReference type="InterPro" id="IPR011994">
    <property type="entry name" value="Cytidylate_kinase_dom"/>
</dbReference>
<keyword evidence="8" id="KW-0963">Cytoplasm</keyword>
<dbReference type="GO" id="GO:0005524">
    <property type="term" value="F:ATP binding"/>
    <property type="evidence" value="ECO:0007669"/>
    <property type="project" value="UniProtKB-UniRule"/>
</dbReference>
<dbReference type="InterPro" id="IPR003136">
    <property type="entry name" value="Cytidylate_kin"/>
</dbReference>
<dbReference type="GO" id="GO:0005737">
    <property type="term" value="C:cytoplasm"/>
    <property type="evidence" value="ECO:0007669"/>
    <property type="project" value="UniProtKB-SubCell"/>
</dbReference>
<keyword evidence="2 8" id="KW-0808">Transferase</keyword>
<feature type="binding site" evidence="8">
    <location>
        <begin position="14"/>
        <end position="22"/>
    </location>
    <ligand>
        <name>ATP</name>
        <dbReference type="ChEBI" id="CHEBI:30616"/>
    </ligand>
</feature>
<sequence>MEQEMNNITVAIDGPSGAGKSTIAELLAKQFNLYHLDTGALFRCLALYAWKNELDISQEATHEAILANADVKIKIGQNRVYYLLNGEMVDSDLRREEVGNMASFLSQNPQMRNFVLDLERQFAKHNNVIMDGRDIGTVVLPQADVKVYLDARAEERAARRWRELTAKGVKSDYTQVLNQINQRDYQDINRPLAPLKQASDAVYIDSSQMEIEEVLSRISHLIQSTKKA</sequence>
<dbReference type="HAMAP" id="MF_00238">
    <property type="entry name" value="Cytidyl_kinase_type1"/>
    <property type="match status" value="1"/>
</dbReference>
<keyword evidence="4 8" id="KW-0418">Kinase</keyword>
<comment type="catalytic activity">
    <reaction evidence="7 8">
        <text>CMP + ATP = CDP + ADP</text>
        <dbReference type="Rhea" id="RHEA:11600"/>
        <dbReference type="ChEBI" id="CHEBI:30616"/>
        <dbReference type="ChEBI" id="CHEBI:58069"/>
        <dbReference type="ChEBI" id="CHEBI:60377"/>
        <dbReference type="ChEBI" id="CHEBI:456216"/>
        <dbReference type="EC" id="2.7.4.25"/>
    </reaction>
</comment>
<evidence type="ECO:0000256" key="1">
    <source>
        <dbReference type="ARBA" id="ARBA00009427"/>
    </source>
</evidence>
<evidence type="ECO:0000256" key="7">
    <source>
        <dbReference type="ARBA" id="ARBA00048478"/>
    </source>
</evidence>
<dbReference type="SUPFAM" id="SSF52540">
    <property type="entry name" value="P-loop containing nucleoside triphosphate hydrolases"/>
    <property type="match status" value="1"/>
</dbReference>
<evidence type="ECO:0000256" key="5">
    <source>
        <dbReference type="ARBA" id="ARBA00022840"/>
    </source>
</evidence>
<gene>
    <name evidence="8" type="primary">cmk</name>
    <name evidence="10" type="ORF">HMPREF1872_00091</name>
</gene>
<dbReference type="InterPro" id="IPR027417">
    <property type="entry name" value="P-loop_NTPase"/>
</dbReference>
<dbReference type="EMBL" id="LSCV01000002">
    <property type="protein sequence ID" value="KXB42420.1"/>
    <property type="molecule type" value="Genomic_DNA"/>
</dbReference>
<name>A0A133YGW0_9FIRM</name>
<dbReference type="CDD" id="cd02019">
    <property type="entry name" value="NK"/>
    <property type="match status" value="1"/>
</dbReference>
<evidence type="ECO:0000313" key="11">
    <source>
        <dbReference type="Proteomes" id="UP000070080"/>
    </source>
</evidence>
<evidence type="ECO:0000256" key="2">
    <source>
        <dbReference type="ARBA" id="ARBA00022679"/>
    </source>
</evidence>